<gene>
    <name evidence="2" type="ORF">ADUPG1_014460</name>
</gene>
<protein>
    <recommendedName>
        <fullName evidence="4">NADH dehydrogenase subunit 2</fullName>
    </recommendedName>
</protein>
<keyword evidence="3" id="KW-1185">Reference proteome</keyword>
<feature type="non-terminal residue" evidence="2">
    <location>
        <position position="44"/>
    </location>
</feature>
<name>A0ABQ5KF92_9EUKA</name>
<dbReference type="Proteomes" id="UP001057375">
    <property type="component" value="Unassembled WGS sequence"/>
</dbReference>
<comment type="caution">
    <text evidence="2">The sequence shown here is derived from an EMBL/GenBank/DDBJ whole genome shotgun (WGS) entry which is preliminary data.</text>
</comment>
<organism evidence="2 3">
    <name type="scientific">Aduncisulcus paluster</name>
    <dbReference type="NCBI Taxonomy" id="2918883"/>
    <lineage>
        <taxon>Eukaryota</taxon>
        <taxon>Metamonada</taxon>
        <taxon>Carpediemonas-like organisms</taxon>
        <taxon>Aduncisulcus</taxon>
    </lineage>
</organism>
<accession>A0ABQ5KF92</accession>
<evidence type="ECO:0000313" key="2">
    <source>
        <dbReference type="EMBL" id="GKT31205.1"/>
    </source>
</evidence>
<reference evidence="2" key="1">
    <citation type="submission" date="2022-03" db="EMBL/GenBank/DDBJ databases">
        <title>Draft genome sequence of Aduncisulcus paluster, a free-living microaerophilic Fornicata.</title>
        <authorList>
            <person name="Yuyama I."/>
            <person name="Kume K."/>
            <person name="Tamura T."/>
            <person name="Inagaki Y."/>
            <person name="Hashimoto T."/>
        </authorList>
    </citation>
    <scope>NUCLEOTIDE SEQUENCE</scope>
    <source>
        <strain evidence="2">NY0171</strain>
    </source>
</reference>
<proteinExistence type="predicted"/>
<dbReference type="EMBL" id="BQXS01014885">
    <property type="protein sequence ID" value="GKT31205.1"/>
    <property type="molecule type" value="Genomic_DNA"/>
</dbReference>
<keyword evidence="1" id="KW-1133">Transmembrane helix</keyword>
<sequence length="44" mass="4712">MLSSDPVVMNIFSPFDHRLLSILANTLLSSISISAALASFPPHT</sequence>
<keyword evidence="1" id="KW-0472">Membrane</keyword>
<evidence type="ECO:0000313" key="3">
    <source>
        <dbReference type="Proteomes" id="UP001057375"/>
    </source>
</evidence>
<feature type="transmembrane region" description="Helical" evidence="1">
    <location>
        <begin position="20"/>
        <end position="40"/>
    </location>
</feature>
<evidence type="ECO:0000256" key="1">
    <source>
        <dbReference type="SAM" id="Phobius"/>
    </source>
</evidence>
<evidence type="ECO:0008006" key="4">
    <source>
        <dbReference type="Google" id="ProtNLM"/>
    </source>
</evidence>
<keyword evidence="1" id="KW-0812">Transmembrane</keyword>